<proteinExistence type="predicted"/>
<name>A0A6J7EMB2_9ZZZZ</name>
<reference evidence="1" key="1">
    <citation type="submission" date="2020-05" db="EMBL/GenBank/DDBJ databases">
        <authorList>
            <person name="Chiriac C."/>
            <person name="Salcher M."/>
            <person name="Ghai R."/>
            <person name="Kavagutti S V."/>
        </authorList>
    </citation>
    <scope>NUCLEOTIDE SEQUENCE</scope>
</reference>
<accession>A0A6J7EMB2</accession>
<sequence>MRFPSFLARILSVVLRSLLLLLFVPTAAVVLGACGGGPANGSDSAAADPSPAQRQCVEAFNSAPWYATSNLTPVLRGASGSVAAGASSARVAVARRADYSSTCLISIEFSYYGRRSLDQRERAILQYAFPENWSSSSGLWSSFEKVGESHGPTYSEQVPDSVMNGFDGKFRLIAGPRSAGSGAAEGVFISYSGMRTPAAPSGAGGTSPNAPGPPTP</sequence>
<protein>
    <submittedName>
        <fullName evidence="1">Unannotated protein</fullName>
    </submittedName>
</protein>
<gene>
    <name evidence="1" type="ORF">UFOPK3444_01657</name>
</gene>
<organism evidence="1">
    <name type="scientific">freshwater metagenome</name>
    <dbReference type="NCBI Taxonomy" id="449393"/>
    <lineage>
        <taxon>unclassified sequences</taxon>
        <taxon>metagenomes</taxon>
        <taxon>ecological metagenomes</taxon>
    </lineage>
</organism>
<dbReference type="EMBL" id="CAFBLU010000061">
    <property type="protein sequence ID" value="CAB4883331.1"/>
    <property type="molecule type" value="Genomic_DNA"/>
</dbReference>
<dbReference type="AlphaFoldDB" id="A0A6J7EMB2"/>
<dbReference type="PROSITE" id="PS51257">
    <property type="entry name" value="PROKAR_LIPOPROTEIN"/>
    <property type="match status" value="1"/>
</dbReference>
<evidence type="ECO:0000313" key="1">
    <source>
        <dbReference type="EMBL" id="CAB4883331.1"/>
    </source>
</evidence>